<evidence type="ECO:0000256" key="2">
    <source>
        <dbReference type="ARBA" id="ARBA00022448"/>
    </source>
</evidence>
<name>A0A8J7M9B1_9RHOB</name>
<protein>
    <recommendedName>
        <fullName evidence="9">Protein translocase subunit SecE</fullName>
    </recommendedName>
</protein>
<evidence type="ECO:0000256" key="8">
    <source>
        <dbReference type="ARBA" id="ARBA00023136"/>
    </source>
</evidence>
<proteinExistence type="inferred from homology"/>
<evidence type="ECO:0000256" key="3">
    <source>
        <dbReference type="ARBA" id="ARBA00022475"/>
    </source>
</evidence>
<gene>
    <name evidence="9 10" type="primary">secE</name>
    <name evidence="10" type="ORF">H0I76_13305</name>
</gene>
<dbReference type="InterPro" id="IPR001901">
    <property type="entry name" value="Translocase_SecE/Sec61-g"/>
</dbReference>
<evidence type="ECO:0000256" key="6">
    <source>
        <dbReference type="ARBA" id="ARBA00022989"/>
    </source>
</evidence>
<evidence type="ECO:0000256" key="5">
    <source>
        <dbReference type="ARBA" id="ARBA00022927"/>
    </source>
</evidence>
<dbReference type="GO" id="GO:0043952">
    <property type="term" value="P:protein transport by the Sec complex"/>
    <property type="evidence" value="ECO:0007669"/>
    <property type="project" value="UniProtKB-UniRule"/>
</dbReference>
<evidence type="ECO:0000313" key="10">
    <source>
        <dbReference type="EMBL" id="MBK0400170.1"/>
    </source>
</evidence>
<keyword evidence="7 9" id="KW-0811">Translocation</keyword>
<dbReference type="GO" id="GO:0006605">
    <property type="term" value="P:protein targeting"/>
    <property type="evidence" value="ECO:0007669"/>
    <property type="project" value="UniProtKB-UniRule"/>
</dbReference>
<accession>A0A8J7M9B1</accession>
<dbReference type="InterPro" id="IPR038379">
    <property type="entry name" value="SecE_sf"/>
</dbReference>
<dbReference type="Pfam" id="PF00584">
    <property type="entry name" value="SecE"/>
    <property type="match status" value="1"/>
</dbReference>
<dbReference type="GO" id="GO:0065002">
    <property type="term" value="P:intracellular protein transmembrane transport"/>
    <property type="evidence" value="ECO:0007669"/>
    <property type="project" value="UniProtKB-UniRule"/>
</dbReference>
<dbReference type="HAMAP" id="MF_00422">
    <property type="entry name" value="SecE"/>
    <property type="match status" value="1"/>
</dbReference>
<comment type="subunit">
    <text evidence="9">Component of the Sec protein translocase complex. Heterotrimer consisting of SecY, SecE and SecG subunits. The heterotrimers can form oligomers, although 1 heterotrimer is thought to be able to translocate proteins. Interacts with the ribosome. Interacts with SecDF, and other proteins may be involved. Interacts with SecA.</text>
</comment>
<evidence type="ECO:0000256" key="9">
    <source>
        <dbReference type="HAMAP-Rule" id="MF_00422"/>
    </source>
</evidence>
<sequence>MARGRGLRRELSMMNPAKFVAEVRSEAAKVVWPTRKEAGLTTVMVFIMAALVATFFFAVDQLLSLGVELLLSL</sequence>
<keyword evidence="8 9" id="KW-0472">Membrane</keyword>
<dbReference type="EMBL" id="JAEHHL010000008">
    <property type="protein sequence ID" value="MBK0400170.1"/>
    <property type="molecule type" value="Genomic_DNA"/>
</dbReference>
<comment type="function">
    <text evidence="9">Essential subunit of the Sec protein translocation channel SecYEG. Clamps together the 2 halves of SecY. May contact the channel plug during translocation.</text>
</comment>
<dbReference type="AlphaFoldDB" id="A0A8J7M9B1"/>
<dbReference type="PANTHER" id="PTHR33910:SF1">
    <property type="entry name" value="PROTEIN TRANSLOCASE SUBUNIT SECE"/>
    <property type="match status" value="1"/>
</dbReference>
<dbReference type="GO" id="GO:0009306">
    <property type="term" value="P:protein secretion"/>
    <property type="evidence" value="ECO:0007669"/>
    <property type="project" value="UniProtKB-UniRule"/>
</dbReference>
<dbReference type="NCBIfam" id="TIGR00964">
    <property type="entry name" value="secE_bact"/>
    <property type="match status" value="1"/>
</dbReference>
<comment type="similarity">
    <text evidence="9">Belongs to the SecE/SEC61-gamma family.</text>
</comment>
<comment type="caution">
    <text evidence="10">The sequence shown here is derived from an EMBL/GenBank/DDBJ whole genome shotgun (WGS) entry which is preliminary data.</text>
</comment>
<dbReference type="InterPro" id="IPR005807">
    <property type="entry name" value="SecE_bac"/>
</dbReference>
<evidence type="ECO:0000256" key="7">
    <source>
        <dbReference type="ARBA" id="ARBA00023010"/>
    </source>
</evidence>
<organism evidence="10 11">
    <name type="scientific">Thermohalobaculum xanthum</name>
    <dbReference type="NCBI Taxonomy" id="2753746"/>
    <lineage>
        <taxon>Bacteria</taxon>
        <taxon>Pseudomonadati</taxon>
        <taxon>Pseudomonadota</taxon>
        <taxon>Alphaproteobacteria</taxon>
        <taxon>Rhodobacterales</taxon>
        <taxon>Paracoccaceae</taxon>
        <taxon>Thermohalobaculum</taxon>
    </lineage>
</organism>
<keyword evidence="6 9" id="KW-1133">Transmembrane helix</keyword>
<reference evidence="10" key="1">
    <citation type="submission" date="2020-12" db="EMBL/GenBank/DDBJ databases">
        <title>Bacterial taxonomy.</title>
        <authorList>
            <person name="Pan X."/>
        </authorList>
    </citation>
    <scope>NUCLEOTIDE SEQUENCE</scope>
    <source>
        <strain evidence="10">M0105</strain>
    </source>
</reference>
<dbReference type="Gene3D" id="1.20.5.1030">
    <property type="entry name" value="Preprotein translocase secy subunit"/>
    <property type="match status" value="1"/>
</dbReference>
<keyword evidence="5 9" id="KW-0653">Protein transport</keyword>
<keyword evidence="3 9" id="KW-1003">Cell membrane</keyword>
<evidence type="ECO:0000256" key="4">
    <source>
        <dbReference type="ARBA" id="ARBA00022692"/>
    </source>
</evidence>
<dbReference type="GO" id="GO:0008320">
    <property type="term" value="F:protein transmembrane transporter activity"/>
    <property type="evidence" value="ECO:0007669"/>
    <property type="project" value="UniProtKB-UniRule"/>
</dbReference>
<keyword evidence="2 9" id="KW-0813">Transport</keyword>
<dbReference type="Proteomes" id="UP000655420">
    <property type="component" value="Unassembled WGS sequence"/>
</dbReference>
<comment type="subcellular location">
    <subcellularLocation>
        <location evidence="9">Cell membrane</location>
        <topology evidence="9">Single-pass membrane protein</topology>
    </subcellularLocation>
    <subcellularLocation>
        <location evidence="1">Membrane</location>
    </subcellularLocation>
</comment>
<feature type="transmembrane region" description="Helical" evidence="9">
    <location>
        <begin position="38"/>
        <end position="59"/>
    </location>
</feature>
<keyword evidence="11" id="KW-1185">Reference proteome</keyword>
<dbReference type="GO" id="GO:0005886">
    <property type="term" value="C:plasma membrane"/>
    <property type="evidence" value="ECO:0007669"/>
    <property type="project" value="UniProtKB-SubCell"/>
</dbReference>
<dbReference type="PANTHER" id="PTHR33910">
    <property type="entry name" value="PROTEIN TRANSLOCASE SUBUNIT SECE"/>
    <property type="match status" value="1"/>
</dbReference>
<evidence type="ECO:0000313" key="11">
    <source>
        <dbReference type="Proteomes" id="UP000655420"/>
    </source>
</evidence>
<keyword evidence="4 9" id="KW-0812">Transmembrane</keyword>
<evidence type="ECO:0000256" key="1">
    <source>
        <dbReference type="ARBA" id="ARBA00004370"/>
    </source>
</evidence>